<dbReference type="AlphaFoldDB" id="K5ZDD0"/>
<name>K5ZDD0_9BACT</name>
<sequence length="182" mass="21405">MKIRGLIRTQGNEKGRDKVYDMQVDAVFSPSNTYLVGIGKNYRTNDDKKEKYYKFEYRNIISLIYGTIEAGNLSFSIQIAVLSSGDGLMNQIIHTVCNENENYVFDYETDDYVSGERLYILNMNDLQTLPEFANQTTFECIQHYVDVLEEYDHDLRFEFCKPVSQQKYMNLKEFADYTNDKY</sequence>
<evidence type="ECO:0000313" key="1">
    <source>
        <dbReference type="EMBL" id="EKN09406.1"/>
    </source>
</evidence>
<gene>
    <name evidence="1" type="ORF">HMPREF1076_04435</name>
</gene>
<organism evidence="1 2">
    <name type="scientific">Parabacteroides goldsteinii CL02T12C30</name>
    <dbReference type="NCBI Taxonomy" id="999418"/>
    <lineage>
        <taxon>Bacteria</taxon>
        <taxon>Pseudomonadati</taxon>
        <taxon>Bacteroidota</taxon>
        <taxon>Bacteroidia</taxon>
        <taxon>Bacteroidales</taxon>
        <taxon>Tannerellaceae</taxon>
        <taxon>Parabacteroides</taxon>
    </lineage>
</organism>
<protein>
    <submittedName>
        <fullName evidence="1">Uncharacterized protein</fullName>
    </submittedName>
</protein>
<dbReference type="PATRIC" id="fig|999418.3.peg.4510"/>
<dbReference type="EMBL" id="AGZO01000031">
    <property type="protein sequence ID" value="EKN09406.1"/>
    <property type="molecule type" value="Genomic_DNA"/>
</dbReference>
<proteinExistence type="predicted"/>
<evidence type="ECO:0000313" key="2">
    <source>
        <dbReference type="Proteomes" id="UP000006330"/>
    </source>
</evidence>
<dbReference type="RefSeq" id="WP_007657940.1">
    <property type="nucleotide sequence ID" value="NZ_JH976475.1"/>
</dbReference>
<dbReference type="Proteomes" id="UP000006330">
    <property type="component" value="Unassembled WGS sequence"/>
</dbReference>
<dbReference type="HOGENOM" id="CLU_1480681_0_0_10"/>
<reference evidence="1 2" key="1">
    <citation type="submission" date="2012-02" db="EMBL/GenBank/DDBJ databases">
        <title>The Genome Sequence of Parabacteroides goldsteinii CL02T12C30.</title>
        <authorList>
            <consortium name="The Broad Institute Genome Sequencing Platform"/>
            <person name="Earl A."/>
            <person name="Ward D."/>
            <person name="Feldgarden M."/>
            <person name="Gevers D."/>
            <person name="Zitomersky N.L."/>
            <person name="Coyne M.J."/>
            <person name="Comstock L.E."/>
            <person name="Young S.K."/>
            <person name="Zeng Q."/>
            <person name="Gargeya S."/>
            <person name="Fitzgerald M."/>
            <person name="Haas B."/>
            <person name="Abouelleil A."/>
            <person name="Alvarado L."/>
            <person name="Arachchi H.M."/>
            <person name="Berlin A."/>
            <person name="Chapman S.B."/>
            <person name="Gearin G."/>
            <person name="Goldberg J."/>
            <person name="Griggs A."/>
            <person name="Gujja S."/>
            <person name="Hansen M."/>
            <person name="Heiman D."/>
            <person name="Howarth C."/>
            <person name="Larimer J."/>
            <person name="Lui A."/>
            <person name="MacDonald P.J.P."/>
            <person name="McCowen C."/>
            <person name="Montmayeur A."/>
            <person name="Murphy C."/>
            <person name="Neiman D."/>
            <person name="Pearson M."/>
            <person name="Priest M."/>
            <person name="Roberts A."/>
            <person name="Saif S."/>
            <person name="Shea T."/>
            <person name="Sisk P."/>
            <person name="Stolte C."/>
            <person name="Sykes S."/>
            <person name="Wortman J."/>
            <person name="Nusbaum C."/>
            <person name="Birren B."/>
        </authorList>
    </citation>
    <scope>NUCLEOTIDE SEQUENCE [LARGE SCALE GENOMIC DNA]</scope>
    <source>
        <strain evidence="1 2">CL02T12C30</strain>
    </source>
</reference>
<comment type="caution">
    <text evidence="1">The sequence shown here is derived from an EMBL/GenBank/DDBJ whole genome shotgun (WGS) entry which is preliminary data.</text>
</comment>
<accession>K5ZDD0</accession>